<sequence>MKFIKKYLVLIIVVFSFFSQFGLAQEWQTLNVNTLGWRFEDMQFVDPDIGWVVDGGGQILKTIDGGENWTQQYYNSDRYFRSVEFYDDQIGYAGTLANGNPAATLLRTTDGGANWEDISSNFPVDVVGICGMHAVNENTIFVTGVFYGNAYIIKSVNQGNSWSYIDMGSLCNGLVDIFFKDENIGFAVGQSAQGTGLKSIIVGTTNGGETWSQLAIGAHNNQRAWKLQMISEDIIYASVEEFEPTPQYFKSIDGGQTWNLETVITDNDSGTMQGIGFLNEDIGWVGGFGLLFYETLDGGATWEYQPTIGSSFNRFQRVNDTLMYTSGVNVYKYVDPSLLSVDEFEIVSPKGHEITILGSNVVDEHAQIHLNLINNTYCEISVYNMQGQRVQTLVEGRRVAGEHTIPWDASALASGNYFLALYTYHGYESIRVVVK</sequence>
<evidence type="ECO:0000313" key="6">
    <source>
        <dbReference type="Proteomes" id="UP001597533"/>
    </source>
</evidence>
<keyword evidence="1" id="KW-0602">Photosynthesis</keyword>
<evidence type="ECO:0000259" key="4">
    <source>
        <dbReference type="Pfam" id="PF14870"/>
    </source>
</evidence>
<feature type="domain" description="Photosynthesis system II assembly factor Ycf48/Hcf136-like" evidence="4">
    <location>
        <begin position="24"/>
        <end position="119"/>
    </location>
</feature>
<dbReference type="Gene3D" id="2.130.10.10">
    <property type="entry name" value="YVTN repeat-like/Quinoprotein amine dehydrogenase"/>
    <property type="match status" value="2"/>
</dbReference>
<accession>A0ABW5WSJ5</accession>
<keyword evidence="2" id="KW-0732">Signal</keyword>
<organism evidence="5 6">
    <name type="scientific">Lacinutrix iliipiscaria</name>
    <dbReference type="NCBI Taxonomy" id="1230532"/>
    <lineage>
        <taxon>Bacteria</taxon>
        <taxon>Pseudomonadati</taxon>
        <taxon>Bacteroidota</taxon>
        <taxon>Flavobacteriia</taxon>
        <taxon>Flavobacteriales</taxon>
        <taxon>Flavobacteriaceae</taxon>
        <taxon>Lacinutrix</taxon>
    </lineage>
</organism>
<dbReference type="PANTHER" id="PTHR47199">
    <property type="entry name" value="PHOTOSYSTEM II STABILITY/ASSEMBLY FACTOR HCF136, CHLOROPLASTIC"/>
    <property type="match status" value="1"/>
</dbReference>
<comment type="caution">
    <text evidence="5">The sequence shown here is derived from an EMBL/GenBank/DDBJ whole genome shotgun (WGS) entry which is preliminary data.</text>
</comment>
<dbReference type="Gene3D" id="2.60.40.4070">
    <property type="match status" value="1"/>
</dbReference>
<evidence type="ECO:0000256" key="2">
    <source>
        <dbReference type="ARBA" id="ARBA00022729"/>
    </source>
</evidence>
<evidence type="ECO:0000256" key="3">
    <source>
        <dbReference type="ARBA" id="ARBA00023276"/>
    </source>
</evidence>
<dbReference type="Pfam" id="PF14870">
    <property type="entry name" value="PSII_BNR"/>
    <property type="match status" value="1"/>
</dbReference>
<keyword evidence="3" id="KW-0604">Photosystem II</keyword>
<dbReference type="SUPFAM" id="SSF110296">
    <property type="entry name" value="Oligoxyloglucan reducing end-specific cellobiohydrolase"/>
    <property type="match status" value="1"/>
</dbReference>
<dbReference type="PANTHER" id="PTHR47199:SF2">
    <property type="entry name" value="PHOTOSYSTEM II STABILITY_ASSEMBLY FACTOR HCF136, CHLOROPLASTIC"/>
    <property type="match status" value="1"/>
</dbReference>
<dbReference type="Proteomes" id="UP001597533">
    <property type="component" value="Unassembled WGS sequence"/>
</dbReference>
<gene>
    <name evidence="5" type="ORF">ACFS5M_10685</name>
</gene>
<keyword evidence="6" id="KW-1185">Reference proteome</keyword>
<dbReference type="InterPro" id="IPR026444">
    <property type="entry name" value="Secre_tail"/>
</dbReference>
<name>A0ABW5WSJ5_9FLAO</name>
<evidence type="ECO:0000256" key="1">
    <source>
        <dbReference type="ARBA" id="ARBA00022531"/>
    </source>
</evidence>
<reference evidence="6" key="1">
    <citation type="journal article" date="2019" name="Int. J. Syst. Evol. Microbiol.">
        <title>The Global Catalogue of Microorganisms (GCM) 10K type strain sequencing project: providing services to taxonomists for standard genome sequencing and annotation.</title>
        <authorList>
            <consortium name="The Broad Institute Genomics Platform"/>
            <consortium name="The Broad Institute Genome Sequencing Center for Infectious Disease"/>
            <person name="Wu L."/>
            <person name="Ma J."/>
        </authorList>
    </citation>
    <scope>NUCLEOTIDE SEQUENCE [LARGE SCALE GENOMIC DNA]</scope>
    <source>
        <strain evidence="6">KCTC 32141</strain>
    </source>
</reference>
<dbReference type="RefSeq" id="WP_183488761.1">
    <property type="nucleotide sequence ID" value="NZ_JBHUOV010000007.1"/>
</dbReference>
<dbReference type="EMBL" id="JBHUOV010000007">
    <property type="protein sequence ID" value="MFD2824140.1"/>
    <property type="molecule type" value="Genomic_DNA"/>
</dbReference>
<evidence type="ECO:0000313" key="5">
    <source>
        <dbReference type="EMBL" id="MFD2824140.1"/>
    </source>
</evidence>
<protein>
    <submittedName>
        <fullName evidence="5">YCF48-related protein</fullName>
    </submittedName>
</protein>
<proteinExistence type="predicted"/>
<dbReference type="InterPro" id="IPR028203">
    <property type="entry name" value="PSII_CF48-like_dom"/>
</dbReference>
<dbReference type="InterPro" id="IPR015943">
    <property type="entry name" value="WD40/YVTN_repeat-like_dom_sf"/>
</dbReference>
<dbReference type="NCBIfam" id="TIGR04183">
    <property type="entry name" value="Por_Secre_tail"/>
    <property type="match status" value="1"/>
</dbReference>